<dbReference type="Gene3D" id="1.25.40.20">
    <property type="entry name" value="Ankyrin repeat-containing domain"/>
    <property type="match status" value="1"/>
</dbReference>
<evidence type="ECO:0008006" key="3">
    <source>
        <dbReference type="Google" id="ProtNLM"/>
    </source>
</evidence>
<accession>A0AAJ0A7L7</accession>
<organism evidence="1 2">
    <name type="scientific">Colletotrichum godetiae</name>
    <dbReference type="NCBI Taxonomy" id="1209918"/>
    <lineage>
        <taxon>Eukaryota</taxon>
        <taxon>Fungi</taxon>
        <taxon>Dikarya</taxon>
        <taxon>Ascomycota</taxon>
        <taxon>Pezizomycotina</taxon>
        <taxon>Sordariomycetes</taxon>
        <taxon>Hypocreomycetidae</taxon>
        <taxon>Glomerellales</taxon>
        <taxon>Glomerellaceae</taxon>
        <taxon>Colletotrichum</taxon>
        <taxon>Colletotrichum acutatum species complex</taxon>
    </lineage>
</organism>
<evidence type="ECO:0000313" key="2">
    <source>
        <dbReference type="Proteomes" id="UP001224890"/>
    </source>
</evidence>
<protein>
    <recommendedName>
        <fullName evidence="3">Ankyrin repeat protein</fullName>
    </recommendedName>
</protein>
<comment type="caution">
    <text evidence="1">The sequence shown here is derived from an EMBL/GenBank/DDBJ whole genome shotgun (WGS) entry which is preliminary data.</text>
</comment>
<reference evidence="1" key="1">
    <citation type="submission" date="2021-06" db="EMBL/GenBank/DDBJ databases">
        <title>Comparative genomics, transcriptomics and evolutionary studies reveal genomic signatures of adaptation to plant cell wall in hemibiotrophic fungi.</title>
        <authorList>
            <consortium name="DOE Joint Genome Institute"/>
            <person name="Baroncelli R."/>
            <person name="Diaz J.F."/>
            <person name="Benocci T."/>
            <person name="Peng M."/>
            <person name="Battaglia E."/>
            <person name="Haridas S."/>
            <person name="Andreopoulos W."/>
            <person name="Labutti K."/>
            <person name="Pangilinan J."/>
            <person name="Floch G.L."/>
            <person name="Makela M.R."/>
            <person name="Henrissat B."/>
            <person name="Grigoriev I.V."/>
            <person name="Crouch J.A."/>
            <person name="De Vries R.P."/>
            <person name="Sukno S.A."/>
            <person name="Thon M.R."/>
        </authorList>
    </citation>
    <scope>NUCLEOTIDE SEQUENCE</scope>
    <source>
        <strain evidence="1">CBS 193.32</strain>
    </source>
</reference>
<dbReference type="GeneID" id="85464956"/>
<dbReference type="EMBL" id="JAHMHR010000157">
    <property type="protein sequence ID" value="KAK1656546.1"/>
    <property type="molecule type" value="Genomic_DNA"/>
</dbReference>
<dbReference type="RefSeq" id="XP_060421310.1">
    <property type="nucleotide sequence ID" value="XM_060580430.1"/>
</dbReference>
<proteinExistence type="predicted"/>
<dbReference type="InterPro" id="IPR036770">
    <property type="entry name" value="Ankyrin_rpt-contain_sf"/>
</dbReference>
<dbReference type="Proteomes" id="UP001224890">
    <property type="component" value="Unassembled WGS sequence"/>
</dbReference>
<evidence type="ECO:0000313" key="1">
    <source>
        <dbReference type="EMBL" id="KAK1656546.1"/>
    </source>
</evidence>
<keyword evidence="2" id="KW-1185">Reference proteome</keyword>
<dbReference type="AlphaFoldDB" id="A0AAJ0A7L7"/>
<gene>
    <name evidence="1" type="ORF">BDP55DRAFT_741067</name>
</gene>
<sequence length="101" mass="11120">MIQALLLNPDIDSNLELPGNNGRTLHHLLRTPAAQFQGSKVNVIQLLLLTGVDPFQRDNLGDTALHLLAGPVHCDNPSDRITTARVQTRNRVFGYLEILTA</sequence>
<name>A0AAJ0A7L7_9PEZI</name>
<dbReference type="SUPFAM" id="SSF48403">
    <property type="entry name" value="Ankyrin repeat"/>
    <property type="match status" value="1"/>
</dbReference>